<feature type="domain" description="Microcystin LR degradation protein MlrC C-terminal" evidence="1">
    <location>
        <begin position="301"/>
        <end position="480"/>
    </location>
</feature>
<dbReference type="InterPro" id="IPR015995">
    <property type="entry name" value="MlrC_N"/>
</dbReference>
<dbReference type="EMBL" id="JBHUGY010000027">
    <property type="protein sequence ID" value="MFD2054775.1"/>
    <property type="molecule type" value="Genomic_DNA"/>
</dbReference>
<dbReference type="InterPro" id="IPR010799">
    <property type="entry name" value="MlrC_C"/>
</dbReference>
<gene>
    <name evidence="3" type="ORF">ACFSQT_17260</name>
</gene>
<organism evidence="3 4">
    <name type="scientific">Mesorhizobium calcicola</name>
    <dbReference type="NCBI Taxonomy" id="1300310"/>
    <lineage>
        <taxon>Bacteria</taxon>
        <taxon>Pseudomonadati</taxon>
        <taxon>Pseudomonadota</taxon>
        <taxon>Alphaproteobacteria</taxon>
        <taxon>Hyphomicrobiales</taxon>
        <taxon>Phyllobacteriaceae</taxon>
        <taxon>Mesorhizobium</taxon>
    </lineage>
</organism>
<evidence type="ECO:0000313" key="3">
    <source>
        <dbReference type="EMBL" id="MFD2054775.1"/>
    </source>
</evidence>
<name>A0ABW4WE64_9HYPH</name>
<comment type="caution">
    <text evidence="3">The sequence shown here is derived from an EMBL/GenBank/DDBJ whole genome shotgun (WGS) entry which is preliminary data.</text>
</comment>
<feature type="domain" description="Microcystin LR degradation protein MlrC N-terminal" evidence="2">
    <location>
        <begin position="2"/>
        <end position="288"/>
    </location>
</feature>
<dbReference type="RefSeq" id="WP_379020622.1">
    <property type="nucleotide sequence ID" value="NZ_JBHUGY010000027.1"/>
</dbReference>
<dbReference type="Proteomes" id="UP001597349">
    <property type="component" value="Unassembled WGS sequence"/>
</dbReference>
<keyword evidence="4" id="KW-1185">Reference proteome</keyword>
<protein>
    <submittedName>
        <fullName evidence="3">M81 family metallopeptidase</fullName>
    </submittedName>
</protein>
<reference evidence="4" key="1">
    <citation type="journal article" date="2019" name="Int. J. Syst. Evol. Microbiol.">
        <title>The Global Catalogue of Microorganisms (GCM) 10K type strain sequencing project: providing services to taxonomists for standard genome sequencing and annotation.</title>
        <authorList>
            <consortium name="The Broad Institute Genomics Platform"/>
            <consortium name="The Broad Institute Genome Sequencing Center for Infectious Disease"/>
            <person name="Wu L."/>
            <person name="Ma J."/>
        </authorList>
    </citation>
    <scope>NUCLEOTIDE SEQUENCE [LARGE SCALE GENOMIC DNA]</scope>
    <source>
        <strain evidence="4">CGMCC 1.16226</strain>
    </source>
</reference>
<dbReference type="Pfam" id="PF07364">
    <property type="entry name" value="DUF1485"/>
    <property type="match status" value="1"/>
</dbReference>
<sequence>MKILFGMLGHESSTFASDAGDFKRWADAGWSVGQELFGKFRNTPSDLGGMIKAAEEAGVELIPTVAVMNAGPKLTKEAVEYAVGELTKVAKERKGEYMGICLSLHGAGCAENTDDLEAYTLEKVREVVGPDTPITVSLDLHGNITPEMVKLSNGLFGCKQYPHVDMADAGYLAMKTLVRKLRGAATPQTALVQLPLMVDSLIGNTFNDPMKSITDYVADYAAKHDLIDAAFFHGYNFTDVPCVGASVVVVAEKGAKEAAEEIAMHIWEKRDQLKGECPMPDVAVDRALDALKKPGTGYVVIVEVSDNPGSGAPGNGTHLLREILSRNLARTIFGFISDPEIALLAHKAGVGAVVSGLLGGKIDKISGASIELHNARVCALSDGNATFVSPMMEGLPVCYGKTARLRVGNVEIIVTEFPDSGTIDDRPFLITGADVTQYEIVCLKGLNHFRAFFQPRAKAIVATDPPGSATCNLDSYNYRRIRRPIYPIDLETTFPFNYKAQHAIN</sequence>
<evidence type="ECO:0000259" key="1">
    <source>
        <dbReference type="Pfam" id="PF07171"/>
    </source>
</evidence>
<dbReference type="Pfam" id="PF07171">
    <property type="entry name" value="MlrC_C"/>
    <property type="match status" value="1"/>
</dbReference>
<proteinExistence type="predicted"/>
<evidence type="ECO:0000259" key="2">
    <source>
        <dbReference type="Pfam" id="PF07364"/>
    </source>
</evidence>
<evidence type="ECO:0000313" key="4">
    <source>
        <dbReference type="Proteomes" id="UP001597349"/>
    </source>
</evidence>
<accession>A0ABW4WE64</accession>